<dbReference type="EMBL" id="JAACJK010000001">
    <property type="protein sequence ID" value="KAF5341988.1"/>
    <property type="molecule type" value="Genomic_DNA"/>
</dbReference>
<evidence type="ECO:0000313" key="2">
    <source>
        <dbReference type="EMBL" id="KAF5341988.1"/>
    </source>
</evidence>
<dbReference type="InterPro" id="IPR043502">
    <property type="entry name" value="DNA/RNA_pol_sf"/>
</dbReference>
<evidence type="ECO:0000313" key="3">
    <source>
        <dbReference type="Proteomes" id="UP000541558"/>
    </source>
</evidence>
<dbReference type="AlphaFoldDB" id="A0A8H5CI92"/>
<evidence type="ECO:0000259" key="1">
    <source>
        <dbReference type="PROSITE" id="PS50878"/>
    </source>
</evidence>
<keyword evidence="3" id="KW-1185">Reference proteome</keyword>
<gene>
    <name evidence="2" type="ORF">D9611_001534</name>
</gene>
<reference evidence="2 3" key="1">
    <citation type="journal article" date="2020" name="ISME J.">
        <title>Uncovering the hidden diversity of litter-decomposition mechanisms in mushroom-forming fungi.</title>
        <authorList>
            <person name="Floudas D."/>
            <person name="Bentzer J."/>
            <person name="Ahren D."/>
            <person name="Johansson T."/>
            <person name="Persson P."/>
            <person name="Tunlid A."/>
        </authorList>
    </citation>
    <scope>NUCLEOTIDE SEQUENCE [LARGE SCALE GENOMIC DNA]</scope>
    <source>
        <strain evidence="2 3">CBS 175.51</strain>
    </source>
</reference>
<dbReference type="PROSITE" id="PS50878">
    <property type="entry name" value="RT_POL"/>
    <property type="match status" value="1"/>
</dbReference>
<dbReference type="Proteomes" id="UP000541558">
    <property type="component" value="Unassembled WGS sequence"/>
</dbReference>
<dbReference type="OrthoDB" id="74545at2759"/>
<proteinExistence type="predicted"/>
<name>A0A8H5CI92_9AGAR</name>
<protein>
    <recommendedName>
        <fullName evidence="1">Reverse transcriptase domain-containing protein</fullName>
    </recommendedName>
</protein>
<dbReference type="InterPro" id="IPR000477">
    <property type="entry name" value="RT_dom"/>
</dbReference>
<dbReference type="SUPFAM" id="SSF56672">
    <property type="entry name" value="DNA/RNA polymerases"/>
    <property type="match status" value="1"/>
</dbReference>
<dbReference type="PANTHER" id="PTHR37015">
    <property type="entry name" value="REVERSE TRANSCRIPTASE DOMAIN-CONTAINING PROTEIN"/>
    <property type="match status" value="1"/>
</dbReference>
<sequence length="642" mass="71262">MSTPSTTNFNTALHFISSVKQKEVNKQREAYYAVTDAAGTDDLAAIAALPASQQKDAYLGYVRKIVGAITSSSLSSIRQDPYTTIAGSRNLSIHNISTWTALAEKDPHFSLDLIKEWADALDLHVRQTRKKMDCAKLFGELMTEWLGSGDSTTTGVYQIAETPEPAVPGSDAVAEEPNAARLRVEKERLAGLFFAPAGETPLDTGALVEYLDGLFASDAAQAQLASLRGFVGTRGAAFQKELVSSSSVTNAIDGLLGGYSLKEGMRETLEAFRANPAVIQEISSVLTIRMANLDAWEWPIEGVLTEFRTYVTGKLRGFTDPDVIDAILLHYIGTCWQMEFKGRFNNVFNSEAWKRKGRFTPRESARLKAQLSQGYRPIELQRRDAQQKHFFMNRLADRPQRVSNYDDFLDRGNSGKSEADPNSPATVKRKLLHIVSTESLLQRTLAGKFTVFQSDLADFGPTLSHAAILAVLEYFGMPPAWLSFVKRFLQAPIRIEENGPAQIRQRGIPIGNPLSAAIGEVLLFIMDFAVNQNVEGLFLYRMHDDLWLWDADRQLVARGWEEMQKCAGLLGMKFNDHKTGCATVGGEEHEGDGLPLSSSSRVHWDLMVFDAVEGRFVIDQNEVDVHAKWEKPWRKPSPCSDG</sequence>
<feature type="domain" description="Reverse transcriptase" evidence="1">
    <location>
        <begin position="341"/>
        <end position="596"/>
    </location>
</feature>
<comment type="caution">
    <text evidence="2">The sequence shown here is derived from an EMBL/GenBank/DDBJ whole genome shotgun (WGS) entry which is preliminary data.</text>
</comment>
<organism evidence="2 3">
    <name type="scientific">Ephemerocybe angulata</name>
    <dbReference type="NCBI Taxonomy" id="980116"/>
    <lineage>
        <taxon>Eukaryota</taxon>
        <taxon>Fungi</taxon>
        <taxon>Dikarya</taxon>
        <taxon>Basidiomycota</taxon>
        <taxon>Agaricomycotina</taxon>
        <taxon>Agaricomycetes</taxon>
        <taxon>Agaricomycetidae</taxon>
        <taxon>Agaricales</taxon>
        <taxon>Agaricineae</taxon>
        <taxon>Psathyrellaceae</taxon>
        <taxon>Ephemerocybe</taxon>
    </lineage>
</organism>
<dbReference type="PANTHER" id="PTHR37015:SF2">
    <property type="entry name" value="REVERSE TRANSCRIPTASE DOMAIN-CONTAINING PROTEIN"/>
    <property type="match status" value="1"/>
</dbReference>
<accession>A0A8H5CI92</accession>